<dbReference type="Gene3D" id="3.30.420.10">
    <property type="entry name" value="Ribonuclease H-like superfamily/Ribonuclease H"/>
    <property type="match status" value="1"/>
</dbReference>
<evidence type="ECO:0000259" key="1">
    <source>
        <dbReference type="SMART" id="SM00479"/>
    </source>
</evidence>
<gene>
    <name evidence="2" type="ORF">BGI42_02575</name>
</gene>
<organism evidence="2 3">
    <name type="scientific">Clostridium taeniosporum</name>
    <dbReference type="NCBI Taxonomy" id="394958"/>
    <lineage>
        <taxon>Bacteria</taxon>
        <taxon>Bacillati</taxon>
        <taxon>Bacillota</taxon>
        <taxon>Clostridia</taxon>
        <taxon>Eubacteriales</taxon>
        <taxon>Clostridiaceae</taxon>
        <taxon>Clostridium</taxon>
    </lineage>
</organism>
<dbReference type="RefSeq" id="WP_069678819.1">
    <property type="nucleotide sequence ID" value="NZ_CP017253.2"/>
</dbReference>
<dbReference type="InterPro" id="IPR012337">
    <property type="entry name" value="RNaseH-like_sf"/>
</dbReference>
<keyword evidence="3" id="KW-1185">Reference proteome</keyword>
<evidence type="ECO:0000313" key="2">
    <source>
        <dbReference type="EMBL" id="AOR22658.1"/>
    </source>
</evidence>
<sequence length="300" mass="35344">MGYVIIDLEFNNLRNITKYKEDFFKKYNELEDVDIENEIIEIGAIKVDNYMKQISKMRVYIKPTIFPIMNPIVTNITKITMDTLNKEGVTFKEAMDKLKLMIDDGDVICSWAKDDIAEIIINSHYHNYTDLSWINEYLDLQEYSTKILGHKKAMGLKSALDELKVKVDSTKLHDALNDAEYTLLVFKHIYNSRIVKNYLVKDIYNMPAIHVKNLENINIDEENLDIRCPKCNRRIELKEHFKLMNWRFVSIGVCPKCNNKILSEIIVKKTLEGNNAYNEINTIVKEEVYLNYYYKLEKLN</sequence>
<dbReference type="GO" id="GO:0003676">
    <property type="term" value="F:nucleic acid binding"/>
    <property type="evidence" value="ECO:0007669"/>
    <property type="project" value="InterPro"/>
</dbReference>
<dbReference type="SMART" id="SM00479">
    <property type="entry name" value="EXOIII"/>
    <property type="match status" value="1"/>
</dbReference>
<protein>
    <submittedName>
        <fullName evidence="2">Exonuclease</fullName>
    </submittedName>
</protein>
<feature type="domain" description="Exonuclease" evidence="1">
    <location>
        <begin position="2"/>
        <end position="195"/>
    </location>
</feature>
<dbReference type="STRING" id="394958.BGI42_02575"/>
<dbReference type="GO" id="GO:0000175">
    <property type="term" value="F:3'-5'-RNA exonuclease activity"/>
    <property type="evidence" value="ECO:0007669"/>
    <property type="project" value="InterPro"/>
</dbReference>
<dbReference type="SUPFAM" id="SSF53098">
    <property type="entry name" value="Ribonuclease H-like"/>
    <property type="match status" value="1"/>
</dbReference>
<evidence type="ECO:0000313" key="3">
    <source>
        <dbReference type="Proteomes" id="UP000094652"/>
    </source>
</evidence>
<dbReference type="AlphaFoldDB" id="A0A1D7XH19"/>
<keyword evidence="2" id="KW-0378">Hydrolase</keyword>
<keyword evidence="2" id="KW-0269">Exonuclease</keyword>
<name>A0A1D7XH19_9CLOT</name>
<keyword evidence="2" id="KW-0540">Nuclease</keyword>
<dbReference type="InterPro" id="IPR013520">
    <property type="entry name" value="Ribonucl_H"/>
</dbReference>
<dbReference type="EMBL" id="CP017253">
    <property type="protein sequence ID" value="AOR22658.1"/>
    <property type="molecule type" value="Genomic_DNA"/>
</dbReference>
<dbReference type="Proteomes" id="UP000094652">
    <property type="component" value="Chromosome"/>
</dbReference>
<reference evidence="3" key="1">
    <citation type="submission" date="2016-09" db="EMBL/GenBank/DDBJ databases">
        <title>Genomics of Clostridium taeniosporum, an organism which forms endospores with ribbon-like appendages.</title>
        <authorList>
            <person name="Walker J.R."/>
        </authorList>
    </citation>
    <scope>NUCLEOTIDE SEQUENCE [LARGE SCALE GENOMIC DNA]</scope>
    <source>
        <strain evidence="3">1/k</strain>
    </source>
</reference>
<dbReference type="InterPro" id="IPR047201">
    <property type="entry name" value="ERI-1_3'hExo-like"/>
</dbReference>
<dbReference type="KEGG" id="ctae:BGI42_02575"/>
<dbReference type="CDD" id="cd06133">
    <property type="entry name" value="ERI-1_3'hExo_like"/>
    <property type="match status" value="1"/>
</dbReference>
<accession>A0A1D7XH19</accession>
<dbReference type="InterPro" id="IPR036397">
    <property type="entry name" value="RNaseH_sf"/>
</dbReference>
<proteinExistence type="predicted"/>
<dbReference type="OrthoDB" id="159416at2"/>
<dbReference type="Pfam" id="PF00929">
    <property type="entry name" value="RNase_T"/>
    <property type="match status" value="1"/>
</dbReference>